<keyword evidence="3" id="KW-1185">Reference proteome</keyword>
<comment type="caution">
    <text evidence="2">The sequence shown here is derived from an EMBL/GenBank/DDBJ whole genome shotgun (WGS) entry which is preliminary data.</text>
</comment>
<accession>A0A4Y7SX17</accession>
<proteinExistence type="predicted"/>
<dbReference type="AlphaFoldDB" id="A0A4Y7SX17"/>
<evidence type="ECO:0000313" key="3">
    <source>
        <dbReference type="Proteomes" id="UP000298030"/>
    </source>
</evidence>
<evidence type="ECO:0000313" key="2">
    <source>
        <dbReference type="EMBL" id="TEB26178.1"/>
    </source>
</evidence>
<sequence length="181" mass="19679">MFQVLPKLAIANTSLRARPLPSDCAPLPLTTDALTHSRPRHPALDASRTRTAAPSRRQIDVPSPDMGVSRPRDLALTLPSRAIAHPSALPRRPSPLQTRVDGPHCPTPPSTSRPHAAFPSLALRHAPPPCPPSPSTCAPPAIETFQWRRPFGLLQCGNAPHTSESLLLCRRVRPVKGMDRR</sequence>
<feature type="region of interest" description="Disordered" evidence="1">
    <location>
        <begin position="19"/>
        <end position="116"/>
    </location>
</feature>
<name>A0A4Y7SX17_COPMI</name>
<reference evidence="2 3" key="1">
    <citation type="journal article" date="2019" name="Nat. Ecol. Evol.">
        <title>Megaphylogeny resolves global patterns of mushroom evolution.</title>
        <authorList>
            <person name="Varga T."/>
            <person name="Krizsan K."/>
            <person name="Foldi C."/>
            <person name="Dima B."/>
            <person name="Sanchez-Garcia M."/>
            <person name="Sanchez-Ramirez S."/>
            <person name="Szollosi G.J."/>
            <person name="Szarkandi J.G."/>
            <person name="Papp V."/>
            <person name="Albert L."/>
            <person name="Andreopoulos W."/>
            <person name="Angelini C."/>
            <person name="Antonin V."/>
            <person name="Barry K.W."/>
            <person name="Bougher N.L."/>
            <person name="Buchanan P."/>
            <person name="Buyck B."/>
            <person name="Bense V."/>
            <person name="Catcheside P."/>
            <person name="Chovatia M."/>
            <person name="Cooper J."/>
            <person name="Damon W."/>
            <person name="Desjardin D."/>
            <person name="Finy P."/>
            <person name="Geml J."/>
            <person name="Haridas S."/>
            <person name="Hughes K."/>
            <person name="Justo A."/>
            <person name="Karasinski D."/>
            <person name="Kautmanova I."/>
            <person name="Kiss B."/>
            <person name="Kocsube S."/>
            <person name="Kotiranta H."/>
            <person name="LaButti K.M."/>
            <person name="Lechner B.E."/>
            <person name="Liimatainen K."/>
            <person name="Lipzen A."/>
            <person name="Lukacs Z."/>
            <person name="Mihaltcheva S."/>
            <person name="Morgado L.N."/>
            <person name="Niskanen T."/>
            <person name="Noordeloos M.E."/>
            <person name="Ohm R.A."/>
            <person name="Ortiz-Santana B."/>
            <person name="Ovrebo C."/>
            <person name="Racz N."/>
            <person name="Riley R."/>
            <person name="Savchenko A."/>
            <person name="Shiryaev A."/>
            <person name="Soop K."/>
            <person name="Spirin V."/>
            <person name="Szebenyi C."/>
            <person name="Tomsovsky M."/>
            <person name="Tulloss R.E."/>
            <person name="Uehling J."/>
            <person name="Grigoriev I.V."/>
            <person name="Vagvolgyi C."/>
            <person name="Papp T."/>
            <person name="Martin F.M."/>
            <person name="Miettinen O."/>
            <person name="Hibbett D.S."/>
            <person name="Nagy L.G."/>
        </authorList>
    </citation>
    <scope>NUCLEOTIDE SEQUENCE [LARGE SCALE GENOMIC DNA]</scope>
    <source>
        <strain evidence="2 3">FP101781</strain>
    </source>
</reference>
<evidence type="ECO:0000256" key="1">
    <source>
        <dbReference type="SAM" id="MobiDB-lite"/>
    </source>
</evidence>
<gene>
    <name evidence="2" type="ORF">FA13DRAFT_1095142</name>
</gene>
<organism evidence="2 3">
    <name type="scientific">Coprinellus micaceus</name>
    <name type="common">Glistening ink-cap mushroom</name>
    <name type="synonym">Coprinus micaceus</name>
    <dbReference type="NCBI Taxonomy" id="71717"/>
    <lineage>
        <taxon>Eukaryota</taxon>
        <taxon>Fungi</taxon>
        <taxon>Dikarya</taxon>
        <taxon>Basidiomycota</taxon>
        <taxon>Agaricomycotina</taxon>
        <taxon>Agaricomycetes</taxon>
        <taxon>Agaricomycetidae</taxon>
        <taxon>Agaricales</taxon>
        <taxon>Agaricineae</taxon>
        <taxon>Psathyrellaceae</taxon>
        <taxon>Coprinellus</taxon>
    </lineage>
</organism>
<dbReference type="Proteomes" id="UP000298030">
    <property type="component" value="Unassembled WGS sequence"/>
</dbReference>
<protein>
    <submittedName>
        <fullName evidence="2">Uncharacterized protein</fullName>
    </submittedName>
</protein>
<dbReference type="EMBL" id="QPFP01000050">
    <property type="protein sequence ID" value="TEB26178.1"/>
    <property type="molecule type" value="Genomic_DNA"/>
</dbReference>